<reference evidence="3" key="1">
    <citation type="submission" date="2020-07" db="EMBL/GenBank/DDBJ databases">
        <title>Huge and variable diversity of episymbiotic CPR bacteria and DPANN archaea in groundwater ecosystems.</title>
        <authorList>
            <person name="He C.Y."/>
            <person name="Keren R."/>
            <person name="Whittaker M."/>
            <person name="Farag I.F."/>
            <person name="Doudna J."/>
            <person name="Cate J.H.D."/>
            <person name="Banfield J.F."/>
        </authorList>
    </citation>
    <scope>NUCLEOTIDE SEQUENCE</scope>
    <source>
        <strain evidence="3">NC_groundwater_1813_Pr3_B-0.1um_71_17</strain>
    </source>
</reference>
<dbReference type="Gene3D" id="1.10.30.50">
    <property type="match status" value="1"/>
</dbReference>
<dbReference type="EMBL" id="JACRIW010000115">
    <property type="protein sequence ID" value="MBI5171005.1"/>
    <property type="molecule type" value="Genomic_DNA"/>
</dbReference>
<dbReference type="CDD" id="cd00085">
    <property type="entry name" value="HNHc"/>
    <property type="match status" value="1"/>
</dbReference>
<protein>
    <submittedName>
        <fullName evidence="3">HNH endonuclease</fullName>
    </submittedName>
</protein>
<comment type="caution">
    <text evidence="3">The sequence shown here is derived from an EMBL/GenBank/DDBJ whole genome shotgun (WGS) entry which is preliminary data.</text>
</comment>
<feature type="compositionally biased region" description="Low complexity" evidence="1">
    <location>
        <begin position="141"/>
        <end position="152"/>
    </location>
</feature>
<dbReference type="Pfam" id="PF01844">
    <property type="entry name" value="HNH"/>
    <property type="match status" value="1"/>
</dbReference>
<dbReference type="InterPro" id="IPR003615">
    <property type="entry name" value="HNH_nuc"/>
</dbReference>
<feature type="compositionally biased region" description="Polar residues" evidence="1">
    <location>
        <begin position="172"/>
        <end position="182"/>
    </location>
</feature>
<feature type="region of interest" description="Disordered" evidence="1">
    <location>
        <begin position="235"/>
        <end position="264"/>
    </location>
</feature>
<dbReference type="AlphaFoldDB" id="A0A933SGR0"/>
<keyword evidence="3" id="KW-0540">Nuclease</keyword>
<gene>
    <name evidence="3" type="ORF">HZA61_16080</name>
</gene>
<organism evidence="3 4">
    <name type="scientific">Eiseniibacteriota bacterium</name>
    <dbReference type="NCBI Taxonomy" id="2212470"/>
    <lineage>
        <taxon>Bacteria</taxon>
        <taxon>Candidatus Eiseniibacteriota</taxon>
    </lineage>
</organism>
<feature type="domain" description="HNH nuclease" evidence="2">
    <location>
        <begin position="268"/>
        <end position="325"/>
    </location>
</feature>
<keyword evidence="3" id="KW-0255">Endonuclease</keyword>
<dbReference type="SMART" id="SM00507">
    <property type="entry name" value="HNHc"/>
    <property type="match status" value="1"/>
</dbReference>
<feature type="compositionally biased region" description="Low complexity" evidence="1">
    <location>
        <begin position="345"/>
        <end position="356"/>
    </location>
</feature>
<proteinExistence type="predicted"/>
<evidence type="ECO:0000313" key="4">
    <source>
        <dbReference type="Proteomes" id="UP000696931"/>
    </source>
</evidence>
<dbReference type="InterPro" id="IPR002711">
    <property type="entry name" value="HNH"/>
</dbReference>
<accession>A0A933SGR0</accession>
<feature type="region of interest" description="Disordered" evidence="1">
    <location>
        <begin position="345"/>
        <end position="369"/>
    </location>
</feature>
<dbReference type="GO" id="GO:0004519">
    <property type="term" value="F:endonuclease activity"/>
    <property type="evidence" value="ECO:0007669"/>
    <property type="project" value="UniProtKB-KW"/>
</dbReference>
<evidence type="ECO:0000256" key="1">
    <source>
        <dbReference type="SAM" id="MobiDB-lite"/>
    </source>
</evidence>
<name>A0A933SGR0_UNCEI</name>
<keyword evidence="3" id="KW-0378">Hydrolase</keyword>
<evidence type="ECO:0000313" key="3">
    <source>
        <dbReference type="EMBL" id="MBI5171005.1"/>
    </source>
</evidence>
<dbReference type="GO" id="GO:0003676">
    <property type="term" value="F:nucleic acid binding"/>
    <property type="evidence" value="ECO:0007669"/>
    <property type="project" value="InterPro"/>
</dbReference>
<feature type="compositionally biased region" description="Polar residues" evidence="1">
    <location>
        <begin position="100"/>
        <end position="117"/>
    </location>
</feature>
<evidence type="ECO:0000259" key="2">
    <source>
        <dbReference type="SMART" id="SM00507"/>
    </source>
</evidence>
<feature type="region of interest" description="Disordered" evidence="1">
    <location>
        <begin position="90"/>
        <end position="182"/>
    </location>
</feature>
<sequence length="369" mass="40225">MNTARNWSVTQLSNEALDREYAARVENDRASTAELLLYLGEMESRRRYVPAGYPSIGRLTISALVLLAPELTEHTAARLLAAIAPKPDVPTKEREVPFHSASTAARNENRDVSTSSAELAVRPVAPSGSSESAESMGPLWASGAAGDAQADSEATRAPAARPNVERQAPRASRTQHTPLSPTSMHVSATLSMQVYEQLQEARELLSHRLASRELSEVLEALLGIALPVLRKQKFAEASRPRAARSKVHSRDGGKSEASPAQARQIPAHVKREVWERDGGRCTFVGTDGHRCTCRERIEFDHRIPVAKGGESTFDNVRLLCHAHNQYEAERVLGAKFMRGKRAWAARRGGASSRTGAPHAPASRTCTPRP</sequence>
<dbReference type="Proteomes" id="UP000696931">
    <property type="component" value="Unassembled WGS sequence"/>
</dbReference>
<dbReference type="GO" id="GO:0008270">
    <property type="term" value="F:zinc ion binding"/>
    <property type="evidence" value="ECO:0007669"/>
    <property type="project" value="InterPro"/>
</dbReference>